<proteinExistence type="predicted"/>
<dbReference type="AlphaFoldDB" id="A0A5E7QHD5"/>
<evidence type="ECO:0000313" key="1">
    <source>
        <dbReference type="EMBL" id="VVP61652.1"/>
    </source>
</evidence>
<dbReference type="RefSeq" id="WP_154914226.1">
    <property type="nucleotide sequence ID" value="NZ_CABVIK010000037.1"/>
</dbReference>
<gene>
    <name evidence="1" type="ORF">PS870_06396</name>
</gene>
<evidence type="ECO:0000313" key="2">
    <source>
        <dbReference type="Proteomes" id="UP000349468"/>
    </source>
</evidence>
<protein>
    <submittedName>
        <fullName evidence="1">Uncharacterized protein</fullName>
    </submittedName>
</protein>
<name>A0A5E7QHD5_PSEFL</name>
<dbReference type="EMBL" id="CABVIK010000037">
    <property type="protein sequence ID" value="VVP61652.1"/>
    <property type="molecule type" value="Genomic_DNA"/>
</dbReference>
<organism evidence="1 2">
    <name type="scientific">Pseudomonas fluorescens</name>
    <dbReference type="NCBI Taxonomy" id="294"/>
    <lineage>
        <taxon>Bacteria</taxon>
        <taxon>Pseudomonadati</taxon>
        <taxon>Pseudomonadota</taxon>
        <taxon>Gammaproteobacteria</taxon>
        <taxon>Pseudomonadales</taxon>
        <taxon>Pseudomonadaceae</taxon>
        <taxon>Pseudomonas</taxon>
    </lineage>
</organism>
<reference evidence="1 2" key="1">
    <citation type="submission" date="2019-09" db="EMBL/GenBank/DDBJ databases">
        <authorList>
            <person name="Chandra G."/>
            <person name="Truman W A."/>
        </authorList>
    </citation>
    <scope>NUCLEOTIDE SEQUENCE [LARGE SCALE GENOMIC DNA]</scope>
    <source>
        <strain evidence="1">PS870</strain>
    </source>
</reference>
<sequence>MSKFPKRYCLPDGSIYVVTLENVRSDWAYTVKQFDDLSASDIQKQIDEFDEGHAEQWMGDQWYGAEVVTWGSDTGEIDEGVREAALQRLKRSGDNEFASVLEVKP</sequence>
<dbReference type="Proteomes" id="UP000349468">
    <property type="component" value="Unassembled WGS sequence"/>
</dbReference>
<accession>A0A5E7QHD5</accession>